<feature type="region of interest" description="Disordered" evidence="1">
    <location>
        <begin position="83"/>
        <end position="125"/>
    </location>
</feature>
<dbReference type="PANTHER" id="PTHR47250">
    <property type="entry name" value="HISTONE-LYSINE N-METHYLTRANSFERASE SET-6"/>
    <property type="match status" value="1"/>
</dbReference>
<dbReference type="Gene3D" id="2.170.270.10">
    <property type="entry name" value="SET domain"/>
    <property type="match status" value="1"/>
</dbReference>
<dbReference type="PANTHER" id="PTHR47250:SF3">
    <property type="entry name" value="HISTONE-LYSINE N-METHYLTRANSFERASE SET-6"/>
    <property type="match status" value="1"/>
</dbReference>
<evidence type="ECO:0000256" key="1">
    <source>
        <dbReference type="SAM" id="MobiDB-lite"/>
    </source>
</evidence>
<dbReference type="Proteomes" id="UP000182235">
    <property type="component" value="Unassembled WGS sequence"/>
</dbReference>
<dbReference type="InterPro" id="IPR053105">
    <property type="entry name" value="Class_V-like_SAM-MTase"/>
</dbReference>
<evidence type="ECO:0000313" key="3">
    <source>
        <dbReference type="EMBL" id="OJD17773.1"/>
    </source>
</evidence>
<dbReference type="AlphaFoldDB" id="A0A1J9QR81"/>
<reference evidence="3 4" key="1">
    <citation type="submission" date="2015-07" db="EMBL/GenBank/DDBJ databases">
        <title>Emmonsia species relationships and genome sequence.</title>
        <authorList>
            <consortium name="The Broad Institute Genomics Platform"/>
            <person name="Cuomo C.A."/>
            <person name="Munoz J.F."/>
            <person name="Imamovic A."/>
            <person name="Priest M.E."/>
            <person name="Young S."/>
            <person name="Clay O.K."/>
            <person name="McEwen J.G."/>
        </authorList>
    </citation>
    <scope>NUCLEOTIDE SEQUENCE [LARGE SCALE GENOMIC DNA]</scope>
    <source>
        <strain evidence="3 4">UAMH 9510</strain>
    </source>
</reference>
<name>A0A1J9QR81_9EURO</name>
<gene>
    <name evidence="3" type="ORF">AJ78_02182</name>
</gene>
<dbReference type="SUPFAM" id="SSF82199">
    <property type="entry name" value="SET domain"/>
    <property type="match status" value="1"/>
</dbReference>
<dbReference type="VEuPathDB" id="FungiDB:AJ78_02182"/>
<comment type="caution">
    <text evidence="3">The sequence shown here is derived from an EMBL/GenBank/DDBJ whole genome shotgun (WGS) entry which is preliminary data.</text>
</comment>
<dbReference type="STRING" id="1447872.A0A1J9QR81"/>
<evidence type="ECO:0000259" key="2">
    <source>
        <dbReference type="PROSITE" id="PS50280"/>
    </source>
</evidence>
<feature type="domain" description="SET" evidence="2">
    <location>
        <begin position="454"/>
        <end position="560"/>
    </location>
</feature>
<feature type="compositionally biased region" description="Polar residues" evidence="1">
    <location>
        <begin position="83"/>
        <end position="99"/>
    </location>
</feature>
<dbReference type="InterPro" id="IPR001214">
    <property type="entry name" value="SET_dom"/>
</dbReference>
<sequence>MSLSDHPQLVELCRVLGNNIIGGLDDALSQTATDSNVFLRIEGSLCASPKAQAPNISPNDDSTGGNKLLLGYIDLGSRVMTDSQPQSHLVGDTIQSESYTEPVPTQPLTPESSSHLESDEDEVRKRRKVVGGLQLHSEMGSIRPAPYVNAYRNVGDGGPNNKTDQKSVPDKCTAKLDPLNENRLRNQSYQRWNLHLVRDSTINVHGVVDQETFRAINAVCLKYSSLSQSARTAEMIVQAYWVECYEARIVALKLEMPSKSSTEVRMDAIKEACSILQWKEKELRNKLAIWRGYRAIKEAGGWASLAFASSGVYRFCKYRTGFDDTFISRLQQLRHSFEVAADTLHPEWRQLLEVIGQQTPPCYTGHPHEWVVTEIGSAAIPLSATYPHIPGDFNYQFIEESLWNSDTFGAEDPRQVPNMDPHTCRECHQYQSDNVQVNRCMCFPLLYGNPRSPPPLQIFQTTNGKNNGVVTRWDLESGTAIGEFVGYITTGIEGMDVMVAGSQERQYQIYQGQMGNFTRFVNHSCRPNCQFQRFYWLGTERIIMVSRGVPAGAELTVDYSKHYWEQLDKKCLCGEACCRYSRSDGVPV</sequence>
<proteinExistence type="predicted"/>
<evidence type="ECO:0000313" key="4">
    <source>
        <dbReference type="Proteomes" id="UP000182235"/>
    </source>
</evidence>
<dbReference type="InterPro" id="IPR046341">
    <property type="entry name" value="SET_dom_sf"/>
</dbReference>
<dbReference type="EMBL" id="LGRN01000056">
    <property type="protein sequence ID" value="OJD17773.1"/>
    <property type="molecule type" value="Genomic_DNA"/>
</dbReference>
<keyword evidence="4" id="KW-1185">Reference proteome</keyword>
<dbReference type="PROSITE" id="PS50280">
    <property type="entry name" value="SET"/>
    <property type="match status" value="1"/>
</dbReference>
<dbReference type="OrthoDB" id="308383at2759"/>
<dbReference type="Pfam" id="PF00856">
    <property type="entry name" value="SET"/>
    <property type="match status" value="1"/>
</dbReference>
<organism evidence="3 4">
    <name type="scientific">Emergomyces pasteurianus Ep9510</name>
    <dbReference type="NCBI Taxonomy" id="1447872"/>
    <lineage>
        <taxon>Eukaryota</taxon>
        <taxon>Fungi</taxon>
        <taxon>Dikarya</taxon>
        <taxon>Ascomycota</taxon>
        <taxon>Pezizomycotina</taxon>
        <taxon>Eurotiomycetes</taxon>
        <taxon>Eurotiomycetidae</taxon>
        <taxon>Onygenales</taxon>
        <taxon>Ajellomycetaceae</taxon>
        <taxon>Emergomyces</taxon>
    </lineage>
</organism>
<accession>A0A1J9QR81</accession>
<protein>
    <recommendedName>
        <fullName evidence="2">SET domain-containing protein</fullName>
    </recommendedName>
</protein>
<dbReference type="SMART" id="SM00317">
    <property type="entry name" value="SET"/>
    <property type="match status" value="1"/>
</dbReference>